<dbReference type="EnsemblMetazoa" id="SMAR003826-RA">
    <property type="protein sequence ID" value="SMAR003826-PA"/>
    <property type="gene ID" value="SMAR003826"/>
</dbReference>
<organism evidence="1 2">
    <name type="scientific">Strigamia maritima</name>
    <name type="common">European centipede</name>
    <name type="synonym">Geophilus maritimus</name>
    <dbReference type="NCBI Taxonomy" id="126957"/>
    <lineage>
        <taxon>Eukaryota</taxon>
        <taxon>Metazoa</taxon>
        <taxon>Ecdysozoa</taxon>
        <taxon>Arthropoda</taxon>
        <taxon>Myriapoda</taxon>
        <taxon>Chilopoda</taxon>
        <taxon>Pleurostigmophora</taxon>
        <taxon>Geophilomorpha</taxon>
        <taxon>Linotaeniidae</taxon>
        <taxon>Strigamia</taxon>
    </lineage>
</organism>
<name>T1IRX5_STRMM</name>
<accession>T1IRX5</accession>
<dbReference type="CDD" id="cd09272">
    <property type="entry name" value="RNase_HI_RT_Ty1"/>
    <property type="match status" value="1"/>
</dbReference>
<dbReference type="EMBL" id="AFFK01018812">
    <property type="status" value="NOT_ANNOTATED_CDS"/>
    <property type="molecule type" value="Genomic_DNA"/>
</dbReference>
<keyword evidence="2" id="KW-1185">Reference proteome</keyword>
<dbReference type="Proteomes" id="UP000014500">
    <property type="component" value="Unassembled WGS sequence"/>
</dbReference>
<dbReference type="AlphaFoldDB" id="T1IRX5"/>
<sequence>MNTIKLPIITTVTTDQPQSQILQGCRRYPLRNRVPVQPYQAQDWRQHRRRRDKKLKRPLQLHSDNQAAIVLCKDASHHARTKHFHRRMMFIRQDINDKLYVVNYLPTEQMIADFQTKPISEAKLKFVCNLDRYLTLPGV</sequence>
<evidence type="ECO:0000313" key="1">
    <source>
        <dbReference type="EnsemblMetazoa" id="SMAR003826-PA"/>
    </source>
</evidence>
<evidence type="ECO:0000313" key="2">
    <source>
        <dbReference type="Proteomes" id="UP000014500"/>
    </source>
</evidence>
<reference evidence="2" key="1">
    <citation type="submission" date="2011-05" db="EMBL/GenBank/DDBJ databases">
        <authorList>
            <person name="Richards S.R."/>
            <person name="Qu J."/>
            <person name="Jiang H."/>
            <person name="Jhangiani S.N."/>
            <person name="Agravi P."/>
            <person name="Goodspeed R."/>
            <person name="Gross S."/>
            <person name="Mandapat C."/>
            <person name="Jackson L."/>
            <person name="Mathew T."/>
            <person name="Pu L."/>
            <person name="Thornton R."/>
            <person name="Saada N."/>
            <person name="Wilczek-Boney K.B."/>
            <person name="Lee S."/>
            <person name="Kovar C."/>
            <person name="Wu Y."/>
            <person name="Scherer S.E."/>
            <person name="Worley K.C."/>
            <person name="Muzny D.M."/>
            <person name="Gibbs R."/>
        </authorList>
    </citation>
    <scope>NUCLEOTIDE SEQUENCE</scope>
    <source>
        <strain evidence="2">Brora</strain>
    </source>
</reference>
<protein>
    <recommendedName>
        <fullName evidence="3">Reverse transcriptase Ty1/copia-type domain-containing protein</fullName>
    </recommendedName>
</protein>
<dbReference type="STRING" id="126957.T1IRX5"/>
<evidence type="ECO:0008006" key="3">
    <source>
        <dbReference type="Google" id="ProtNLM"/>
    </source>
</evidence>
<dbReference type="HOGENOM" id="CLU_1847615_0_0_1"/>
<proteinExistence type="predicted"/>
<reference evidence="1" key="2">
    <citation type="submission" date="2015-02" db="UniProtKB">
        <authorList>
            <consortium name="EnsemblMetazoa"/>
        </authorList>
    </citation>
    <scope>IDENTIFICATION</scope>
</reference>